<dbReference type="Proteomes" id="UP000027361">
    <property type="component" value="Unassembled WGS sequence"/>
</dbReference>
<dbReference type="STRING" id="1037660.A0A066WR48"/>
<dbReference type="EMBL" id="JMSN01000002">
    <property type="protein sequence ID" value="KDN53474.1"/>
    <property type="molecule type" value="Genomic_DNA"/>
</dbReference>
<dbReference type="HOGENOM" id="CLU_1195589_0_0_1"/>
<dbReference type="AlphaFoldDB" id="A0A066WR48"/>
<keyword evidence="2" id="KW-1185">Reference proteome</keyword>
<dbReference type="OrthoDB" id="449263at2759"/>
<proteinExistence type="predicted"/>
<sequence length="232" mass="24547">MQANTQDLAALSFLELQKSGSISSSQAGYAPTGHNDDAALPVRGMSPLHDLGTQLILLQLRETLRGGRSCALRASSTCALRLWTHASACISLSTATASQDYLPRRSTTTSTELGSTRRAGLQRYTFPASLLIQFSSAPFIVQDWTNELPAPGAAARSTLASRTASYCSGARTTCTAASSSLGGSAYTYQAPASSNLLHNNKQKVSQAGLWADNCFGQDTKLLREQSAHLIGC</sequence>
<gene>
    <name evidence="1" type="ORF">K437DRAFT_265832</name>
</gene>
<accession>A0A066WR48</accession>
<dbReference type="InParanoid" id="A0A066WR48"/>
<keyword evidence="1" id="KW-0378">Hydrolase</keyword>
<dbReference type="GeneID" id="25265797"/>
<name>A0A066WR48_TILAU</name>
<evidence type="ECO:0000313" key="2">
    <source>
        <dbReference type="Proteomes" id="UP000027361"/>
    </source>
</evidence>
<comment type="caution">
    <text evidence="1">The sequence shown here is derived from an EMBL/GenBank/DDBJ whole genome shotgun (WGS) entry which is preliminary data.</text>
</comment>
<dbReference type="GO" id="GO:0016787">
    <property type="term" value="F:hydrolase activity"/>
    <property type="evidence" value="ECO:0007669"/>
    <property type="project" value="UniProtKB-KW"/>
</dbReference>
<dbReference type="RefSeq" id="XP_013246313.1">
    <property type="nucleotide sequence ID" value="XM_013390859.1"/>
</dbReference>
<reference evidence="1 2" key="1">
    <citation type="submission" date="2014-05" db="EMBL/GenBank/DDBJ databases">
        <title>Draft genome sequence of a rare smut relative, Tilletiaria anomala UBC 951.</title>
        <authorList>
            <consortium name="DOE Joint Genome Institute"/>
            <person name="Toome M."/>
            <person name="Kuo A."/>
            <person name="Henrissat B."/>
            <person name="Lipzen A."/>
            <person name="Tritt A."/>
            <person name="Yoshinaga Y."/>
            <person name="Zane M."/>
            <person name="Barry K."/>
            <person name="Grigoriev I.V."/>
            <person name="Spatafora J.W."/>
            <person name="Aimea M.C."/>
        </authorList>
    </citation>
    <scope>NUCLEOTIDE SEQUENCE [LARGE SCALE GENOMIC DNA]</scope>
    <source>
        <strain evidence="1 2">UBC 951</strain>
    </source>
</reference>
<organism evidence="1 2">
    <name type="scientific">Tilletiaria anomala (strain ATCC 24038 / CBS 436.72 / UBC 951)</name>
    <dbReference type="NCBI Taxonomy" id="1037660"/>
    <lineage>
        <taxon>Eukaryota</taxon>
        <taxon>Fungi</taxon>
        <taxon>Dikarya</taxon>
        <taxon>Basidiomycota</taxon>
        <taxon>Ustilaginomycotina</taxon>
        <taxon>Exobasidiomycetes</taxon>
        <taxon>Georgefischeriales</taxon>
        <taxon>Tilletiariaceae</taxon>
        <taxon>Tilletiaria</taxon>
    </lineage>
</organism>
<evidence type="ECO:0000313" key="1">
    <source>
        <dbReference type="EMBL" id="KDN53474.1"/>
    </source>
</evidence>
<protein>
    <submittedName>
        <fullName evidence="1">Glycoside hydrolase family 92 protein</fullName>
    </submittedName>
</protein>